<proteinExistence type="inferred from homology"/>
<dbReference type="Proteomes" id="UP001164020">
    <property type="component" value="Chromosome"/>
</dbReference>
<keyword evidence="7 9" id="KW-0472">Membrane</keyword>
<keyword evidence="4 9" id="KW-0997">Cell inner membrane</keyword>
<sequence>MRSSLSVYLFAIAIAFGLSFTALCGAHIRVDVLYVRFPSAMRRALDFLAFASLTGLSIFFFVSALRLMLASLERGATSNSVLAAPLAIPQAFWVAGFFVFALTCSLLTLRHGLLLARGLGAEADRIGRFGAGEEVAEAVDEALGRER</sequence>
<dbReference type="EMBL" id="CP114029">
    <property type="protein sequence ID" value="WAP71201.1"/>
    <property type="molecule type" value="Genomic_DNA"/>
</dbReference>
<feature type="transmembrane region" description="Helical" evidence="9">
    <location>
        <begin position="6"/>
        <end position="26"/>
    </location>
</feature>
<dbReference type="PANTHER" id="PTHR35011">
    <property type="entry name" value="2,3-DIKETO-L-GULONATE TRAP TRANSPORTER SMALL PERMEASE PROTEIN YIAM"/>
    <property type="match status" value="1"/>
</dbReference>
<keyword evidence="5 9" id="KW-0812">Transmembrane</keyword>
<name>A0ABY7C607_9HYPH</name>
<evidence type="ECO:0000256" key="4">
    <source>
        <dbReference type="ARBA" id="ARBA00022519"/>
    </source>
</evidence>
<organism evidence="11 12">
    <name type="scientific">Jiella pelagia</name>
    <dbReference type="NCBI Taxonomy" id="2986949"/>
    <lineage>
        <taxon>Bacteria</taxon>
        <taxon>Pseudomonadati</taxon>
        <taxon>Pseudomonadota</taxon>
        <taxon>Alphaproteobacteria</taxon>
        <taxon>Hyphomicrobiales</taxon>
        <taxon>Aurantimonadaceae</taxon>
        <taxon>Jiella</taxon>
    </lineage>
</organism>
<evidence type="ECO:0000313" key="12">
    <source>
        <dbReference type="Proteomes" id="UP001164020"/>
    </source>
</evidence>
<evidence type="ECO:0000313" key="11">
    <source>
        <dbReference type="EMBL" id="WAP71201.1"/>
    </source>
</evidence>
<accession>A0ABY7C607</accession>
<evidence type="ECO:0000256" key="6">
    <source>
        <dbReference type="ARBA" id="ARBA00022989"/>
    </source>
</evidence>
<comment type="function">
    <text evidence="9">Part of the tripartite ATP-independent periplasmic (TRAP) transport system.</text>
</comment>
<evidence type="ECO:0000259" key="10">
    <source>
        <dbReference type="Pfam" id="PF04290"/>
    </source>
</evidence>
<evidence type="ECO:0000256" key="3">
    <source>
        <dbReference type="ARBA" id="ARBA00022475"/>
    </source>
</evidence>
<dbReference type="InterPro" id="IPR055348">
    <property type="entry name" value="DctQ"/>
</dbReference>
<keyword evidence="2 9" id="KW-0813">Transport</keyword>
<evidence type="ECO:0000256" key="7">
    <source>
        <dbReference type="ARBA" id="ARBA00023136"/>
    </source>
</evidence>
<feature type="domain" description="Tripartite ATP-independent periplasmic transporters DctQ component" evidence="10">
    <location>
        <begin position="5"/>
        <end position="104"/>
    </location>
</feature>
<evidence type="ECO:0000256" key="1">
    <source>
        <dbReference type="ARBA" id="ARBA00004429"/>
    </source>
</evidence>
<feature type="transmembrane region" description="Helical" evidence="9">
    <location>
        <begin position="47"/>
        <end position="70"/>
    </location>
</feature>
<dbReference type="Pfam" id="PF04290">
    <property type="entry name" value="DctQ"/>
    <property type="match status" value="1"/>
</dbReference>
<evidence type="ECO:0000256" key="8">
    <source>
        <dbReference type="ARBA" id="ARBA00038436"/>
    </source>
</evidence>
<gene>
    <name evidence="11" type="ORF">OH818_14850</name>
</gene>
<comment type="subcellular location">
    <subcellularLocation>
        <location evidence="1 9">Cell inner membrane</location>
        <topology evidence="1 9">Multi-pass membrane protein</topology>
    </subcellularLocation>
</comment>
<feature type="transmembrane region" description="Helical" evidence="9">
    <location>
        <begin position="90"/>
        <end position="109"/>
    </location>
</feature>
<keyword evidence="3" id="KW-1003">Cell membrane</keyword>
<comment type="caution">
    <text evidence="9">Lacks conserved residue(s) required for the propagation of feature annotation.</text>
</comment>
<keyword evidence="12" id="KW-1185">Reference proteome</keyword>
<dbReference type="InterPro" id="IPR007387">
    <property type="entry name" value="TRAP_DctQ"/>
</dbReference>
<evidence type="ECO:0000256" key="9">
    <source>
        <dbReference type="RuleBase" id="RU369079"/>
    </source>
</evidence>
<dbReference type="RefSeq" id="WP_268883744.1">
    <property type="nucleotide sequence ID" value="NZ_CP114029.1"/>
</dbReference>
<keyword evidence="6 9" id="KW-1133">Transmembrane helix</keyword>
<dbReference type="PANTHER" id="PTHR35011:SF10">
    <property type="entry name" value="TRAP TRANSPORTER SMALL PERMEASE PROTEIN"/>
    <property type="match status" value="1"/>
</dbReference>
<evidence type="ECO:0000256" key="5">
    <source>
        <dbReference type="ARBA" id="ARBA00022692"/>
    </source>
</evidence>
<evidence type="ECO:0000256" key="2">
    <source>
        <dbReference type="ARBA" id="ARBA00022448"/>
    </source>
</evidence>
<comment type="similarity">
    <text evidence="8 9">Belongs to the TRAP transporter small permease family.</text>
</comment>
<protein>
    <recommendedName>
        <fullName evidence="9">TRAP transporter small permease protein</fullName>
    </recommendedName>
</protein>
<reference evidence="11" key="1">
    <citation type="submission" date="2022-12" db="EMBL/GenBank/DDBJ databases">
        <title>Jiella pelagia sp. nov., isolated from phosphonate enriched culture of Northwest Pacific surface seawater.</title>
        <authorList>
            <person name="Shin D.Y."/>
            <person name="Hwang C.Y."/>
        </authorList>
    </citation>
    <scope>NUCLEOTIDE SEQUENCE</scope>
    <source>
        <strain evidence="11">HL-NP1</strain>
    </source>
</reference>
<comment type="subunit">
    <text evidence="9">The complex comprises the extracytoplasmic solute receptor protein and the two transmembrane proteins.</text>
</comment>